<evidence type="ECO:0000259" key="2">
    <source>
        <dbReference type="Pfam" id="PF07786"/>
    </source>
</evidence>
<sequence length="250" mass="26675">MNDPTLTPPFSPLARSPVLDLARGLAVLAMISFHFCFDLVIFGHLPPEAVQTGILPLYARLIAGTFLFLSGVSFWLAHGAVLRPAAFARRLAVIVAAAAVVSLGTRLAMPDIWVRFGILHMIAAGSLLALVLRPLPGPGLLLLAAALFAAPWWLTSPALSAPWLLWLGLGEANPPMMDYTPVLPWAAPVLAGMALAKLGQGRGWWQRLLHPAGLPGGGVLQWAGRHSLPIYLLHQPVLLALFWVATALIG</sequence>
<feature type="transmembrane region" description="Helical" evidence="1">
    <location>
        <begin position="139"/>
        <end position="159"/>
    </location>
</feature>
<feature type="transmembrane region" description="Helical" evidence="1">
    <location>
        <begin position="112"/>
        <end position="132"/>
    </location>
</feature>
<feature type="transmembrane region" description="Helical" evidence="1">
    <location>
        <begin position="230"/>
        <end position="249"/>
    </location>
</feature>
<feature type="transmembrane region" description="Helical" evidence="1">
    <location>
        <begin position="21"/>
        <end position="45"/>
    </location>
</feature>
<organism evidence="3 4">
    <name type="scientific">Szabonella alba</name>
    <dbReference type="NCBI Taxonomy" id="2804194"/>
    <lineage>
        <taxon>Bacteria</taxon>
        <taxon>Pseudomonadati</taxon>
        <taxon>Pseudomonadota</taxon>
        <taxon>Alphaproteobacteria</taxon>
        <taxon>Rhodobacterales</taxon>
        <taxon>Paracoccaceae</taxon>
        <taxon>Szabonella</taxon>
    </lineage>
</organism>
<reference evidence="3" key="1">
    <citation type="submission" date="2021-01" db="EMBL/GenBank/DDBJ databases">
        <title>Tabrizicola alba sp. nov. a motile alkaliphilic bacterium isolated from a soda lake.</title>
        <authorList>
            <person name="Szuroczki S."/>
            <person name="Abbaszade G."/>
            <person name="Schumann P."/>
            <person name="Toth E."/>
        </authorList>
    </citation>
    <scope>NUCLEOTIDE SEQUENCE</scope>
    <source>
        <strain evidence="3">DMG-N-6</strain>
    </source>
</reference>
<feature type="transmembrane region" description="Helical" evidence="1">
    <location>
        <begin position="179"/>
        <end position="196"/>
    </location>
</feature>
<comment type="caution">
    <text evidence="3">The sequence shown here is derived from an EMBL/GenBank/DDBJ whole genome shotgun (WGS) entry which is preliminary data.</text>
</comment>
<keyword evidence="1" id="KW-1133">Transmembrane helix</keyword>
<dbReference type="EMBL" id="JAESVN010000001">
    <property type="protein sequence ID" value="MBL4915806.1"/>
    <property type="molecule type" value="Genomic_DNA"/>
</dbReference>
<proteinExistence type="predicted"/>
<dbReference type="InterPro" id="IPR012429">
    <property type="entry name" value="HGSNAT_cat"/>
</dbReference>
<dbReference type="Pfam" id="PF07786">
    <property type="entry name" value="HGSNAT_cat"/>
    <property type="match status" value="1"/>
</dbReference>
<accession>A0A8K0V601</accession>
<evidence type="ECO:0000313" key="3">
    <source>
        <dbReference type="EMBL" id="MBL4915806.1"/>
    </source>
</evidence>
<dbReference type="AlphaFoldDB" id="A0A8K0V601"/>
<gene>
    <name evidence="3" type="ORF">JL811_01120</name>
</gene>
<feature type="transmembrane region" description="Helical" evidence="1">
    <location>
        <begin position="88"/>
        <end position="106"/>
    </location>
</feature>
<keyword evidence="4" id="KW-1185">Reference proteome</keyword>
<feature type="transmembrane region" description="Helical" evidence="1">
    <location>
        <begin position="57"/>
        <end position="76"/>
    </location>
</feature>
<evidence type="ECO:0000256" key="1">
    <source>
        <dbReference type="SAM" id="Phobius"/>
    </source>
</evidence>
<keyword evidence="1" id="KW-0472">Membrane</keyword>
<name>A0A8K0V601_9RHOB</name>
<dbReference type="Proteomes" id="UP000648908">
    <property type="component" value="Unassembled WGS sequence"/>
</dbReference>
<feature type="domain" description="Heparan-alpha-glucosaminide N-acetyltransferase catalytic" evidence="2">
    <location>
        <begin position="15"/>
        <end position="236"/>
    </location>
</feature>
<protein>
    <submittedName>
        <fullName evidence="3">DUF1624 domain-containing protein</fullName>
    </submittedName>
</protein>
<keyword evidence="1" id="KW-0812">Transmembrane</keyword>
<evidence type="ECO:0000313" key="4">
    <source>
        <dbReference type="Proteomes" id="UP000648908"/>
    </source>
</evidence>
<dbReference type="RefSeq" id="WP_202686379.1">
    <property type="nucleotide sequence ID" value="NZ_JAESVN010000001.1"/>
</dbReference>